<feature type="transmembrane region" description="Helical" evidence="5">
    <location>
        <begin position="233"/>
        <end position="250"/>
    </location>
</feature>
<evidence type="ECO:0000313" key="6">
    <source>
        <dbReference type="EMBL" id="GAA4727139.1"/>
    </source>
</evidence>
<comment type="caution">
    <text evidence="6">The sequence shown here is derived from an EMBL/GenBank/DDBJ whole genome shotgun (WGS) entry which is preliminary data.</text>
</comment>
<dbReference type="CDD" id="cd16914">
    <property type="entry name" value="EcfT"/>
    <property type="match status" value="1"/>
</dbReference>
<keyword evidence="4 5" id="KW-0472">Membrane</keyword>
<feature type="transmembrane region" description="Helical" evidence="5">
    <location>
        <begin position="12"/>
        <end position="44"/>
    </location>
</feature>
<dbReference type="RefSeq" id="WP_345525240.1">
    <property type="nucleotide sequence ID" value="NZ_BAABKN010000005.1"/>
</dbReference>
<organism evidence="6 7">
    <name type="scientific">Nocardioides endophyticus</name>
    <dbReference type="NCBI Taxonomy" id="1353775"/>
    <lineage>
        <taxon>Bacteria</taxon>
        <taxon>Bacillati</taxon>
        <taxon>Actinomycetota</taxon>
        <taxon>Actinomycetes</taxon>
        <taxon>Propionibacteriales</taxon>
        <taxon>Nocardioidaceae</taxon>
        <taxon>Nocardioides</taxon>
    </lineage>
</organism>
<evidence type="ECO:0000256" key="5">
    <source>
        <dbReference type="SAM" id="Phobius"/>
    </source>
</evidence>
<dbReference type="Proteomes" id="UP001499882">
    <property type="component" value="Unassembled WGS sequence"/>
</dbReference>
<proteinExistence type="predicted"/>
<dbReference type="PANTHER" id="PTHR33514">
    <property type="entry name" value="PROTEIN ABCI12, CHLOROPLASTIC"/>
    <property type="match status" value="1"/>
</dbReference>
<feature type="transmembrane region" description="Helical" evidence="5">
    <location>
        <begin position="256"/>
        <end position="274"/>
    </location>
</feature>
<gene>
    <name evidence="6" type="ORF">GCM10023350_07470</name>
</gene>
<sequence length="369" mass="39006">MSRPRDLHPVAWWLWAIGLAVAASLTTNPLILLMLIGVAALVVSLRRSEQPWGQSFRLYVWLGVAIVVIRVAFRMVFGGYFGGRVLLDLPSIPLPDWVAGITLLGPLYSEALLFALYDGLRLATIVICVGAANSLANPKRLLRSVPPALYEIGTALVVAVSVLPQFADSLRRVRAAQALRAGETGRVNGLRRLLVPVLEDALERSLALAAGMDARGYGRAGDATPAQRRTTGALMLAGLVGICVGTYAVLDHTAPRILALPMLVIGTVAAVAGLRSAGRRVERTRYRPDPWRWPEVAVVASGLLVAGAGWWVSEHQLLVAYPPLDAFPTLSAAALAAGVVALLGGLCSPPPARSNAAAPVVPARAEMAA</sequence>
<evidence type="ECO:0000313" key="7">
    <source>
        <dbReference type="Proteomes" id="UP001499882"/>
    </source>
</evidence>
<dbReference type="PANTHER" id="PTHR33514:SF15">
    <property type="entry name" value="COBALT TRANSPORT PROTEIN"/>
    <property type="match status" value="1"/>
</dbReference>
<dbReference type="InterPro" id="IPR003339">
    <property type="entry name" value="ABC/ECF_trnsptr_transmembrane"/>
</dbReference>
<name>A0ABP8YEY9_9ACTN</name>
<keyword evidence="3 5" id="KW-1133">Transmembrane helix</keyword>
<evidence type="ECO:0000256" key="4">
    <source>
        <dbReference type="ARBA" id="ARBA00023136"/>
    </source>
</evidence>
<feature type="transmembrane region" description="Helical" evidence="5">
    <location>
        <begin position="97"/>
        <end position="115"/>
    </location>
</feature>
<feature type="transmembrane region" description="Helical" evidence="5">
    <location>
        <begin position="295"/>
        <end position="313"/>
    </location>
</feature>
<keyword evidence="2 5" id="KW-0812">Transmembrane</keyword>
<keyword evidence="7" id="KW-1185">Reference proteome</keyword>
<evidence type="ECO:0000256" key="1">
    <source>
        <dbReference type="ARBA" id="ARBA00004141"/>
    </source>
</evidence>
<reference evidence="7" key="1">
    <citation type="journal article" date="2019" name="Int. J. Syst. Evol. Microbiol.">
        <title>The Global Catalogue of Microorganisms (GCM) 10K type strain sequencing project: providing services to taxonomists for standard genome sequencing and annotation.</title>
        <authorList>
            <consortium name="The Broad Institute Genomics Platform"/>
            <consortium name="The Broad Institute Genome Sequencing Center for Infectious Disease"/>
            <person name="Wu L."/>
            <person name="Ma J."/>
        </authorList>
    </citation>
    <scope>NUCLEOTIDE SEQUENCE [LARGE SCALE GENOMIC DNA]</scope>
    <source>
        <strain evidence="7">JCM 18532</strain>
    </source>
</reference>
<feature type="transmembrane region" description="Helical" evidence="5">
    <location>
        <begin position="56"/>
        <end position="77"/>
    </location>
</feature>
<evidence type="ECO:0000256" key="2">
    <source>
        <dbReference type="ARBA" id="ARBA00022692"/>
    </source>
</evidence>
<comment type="subcellular location">
    <subcellularLocation>
        <location evidence="1">Membrane</location>
        <topology evidence="1">Multi-pass membrane protein</topology>
    </subcellularLocation>
</comment>
<accession>A0ABP8YEY9</accession>
<dbReference type="EMBL" id="BAABKN010000005">
    <property type="protein sequence ID" value="GAA4727139.1"/>
    <property type="molecule type" value="Genomic_DNA"/>
</dbReference>
<protein>
    <submittedName>
        <fullName evidence="6">CbiQ family ECF transporter T component</fullName>
    </submittedName>
</protein>
<feature type="transmembrane region" description="Helical" evidence="5">
    <location>
        <begin position="325"/>
        <end position="346"/>
    </location>
</feature>
<evidence type="ECO:0000256" key="3">
    <source>
        <dbReference type="ARBA" id="ARBA00022989"/>
    </source>
</evidence>
<dbReference type="Pfam" id="PF02361">
    <property type="entry name" value="CbiQ"/>
    <property type="match status" value="1"/>
</dbReference>